<evidence type="ECO:0000256" key="15">
    <source>
        <dbReference type="ARBA" id="ARBA00030592"/>
    </source>
</evidence>
<dbReference type="PANTHER" id="PTHR11136">
    <property type="entry name" value="FOLYLPOLYGLUTAMATE SYNTHASE-RELATED"/>
    <property type="match status" value="1"/>
</dbReference>
<feature type="domain" description="Mur ligase central" evidence="23">
    <location>
        <begin position="50"/>
        <end position="188"/>
    </location>
</feature>
<evidence type="ECO:0000256" key="6">
    <source>
        <dbReference type="ARBA" id="ARBA00013025"/>
    </source>
</evidence>
<sequence>MHTDYPSSLNAWLERIEACHPAEIELGLERIRCVAERLAIDLGESRKVLIAGTNGKGSTVTMLDSILRAAGLTTGVYTSPHFLRYNERIRINGDEAGDQLICAQFDRIERARGEIELTYFEYGTLAALLCFADAKPDVLLLEVGLGGRLDAVNIVDCDIAVVTSIALDHTDWLGNDREQIGREKAGIARAGKPLVCGDPEPPECVVSQCAQQGVPLWVRDRDYGLELDGSSWCWWGTGQEREPKRYESLPQPELPVINAATVLQVIELLGLEVTAAEIAEGLGNARMTGRMQRVSLPEGPCILDVAHNPEAAAYMAGWLEQHPVSGRTLLVIGMLADKDIDSVIEQLGGSIDLWFPVSLEGTRGATAQRLAAPIKLMNGQVQAEYARVADALADARRLLEPGDRLLVAGSFVTVTQALLTLDENASN</sequence>
<dbReference type="SUPFAM" id="SSF53244">
    <property type="entry name" value="MurD-like peptide ligases, peptide-binding domain"/>
    <property type="match status" value="1"/>
</dbReference>
<dbReference type="EC" id="6.3.2.12" evidence="5"/>
<comment type="function">
    <text evidence="1">Functions in two distinct reactions of the de novo folate biosynthetic pathway. Catalyzes the addition of a glutamate residue to dihydropteroate (7,8-dihydropteroate or H2Pte) to form dihydrofolate (7,8-dihydrofolate monoglutamate or H2Pte-Glu). Also catalyzes successive additions of L-glutamate to tetrahydrofolate or 10-formyltetrahydrofolate or 5,10-methylenetetrahydrofolate, leading to folylpolyglutamate derivatives.</text>
</comment>
<evidence type="ECO:0000313" key="25">
    <source>
        <dbReference type="Proteomes" id="UP000629025"/>
    </source>
</evidence>
<keyword evidence="10 21" id="KW-0547">Nucleotide-binding</keyword>
<dbReference type="Pfam" id="PF02875">
    <property type="entry name" value="Mur_ligase_C"/>
    <property type="match status" value="1"/>
</dbReference>
<evidence type="ECO:0000256" key="12">
    <source>
        <dbReference type="ARBA" id="ARBA00022842"/>
    </source>
</evidence>
<evidence type="ECO:0000259" key="22">
    <source>
        <dbReference type="Pfam" id="PF02875"/>
    </source>
</evidence>
<dbReference type="Gene3D" id="3.90.190.20">
    <property type="entry name" value="Mur ligase, C-terminal domain"/>
    <property type="match status" value="1"/>
</dbReference>
<keyword evidence="25" id="KW-1185">Reference proteome</keyword>
<evidence type="ECO:0000256" key="2">
    <source>
        <dbReference type="ARBA" id="ARBA00004799"/>
    </source>
</evidence>
<dbReference type="SUPFAM" id="SSF53623">
    <property type="entry name" value="MurD-like peptide ligases, catalytic domain"/>
    <property type="match status" value="1"/>
</dbReference>
<reference evidence="25" key="1">
    <citation type="journal article" date="2019" name="Int. J. Syst. Evol. Microbiol.">
        <title>The Global Catalogue of Microorganisms (GCM) 10K type strain sequencing project: providing services to taxonomists for standard genome sequencing and annotation.</title>
        <authorList>
            <consortium name="The Broad Institute Genomics Platform"/>
            <consortium name="The Broad Institute Genome Sequencing Center for Infectious Disease"/>
            <person name="Wu L."/>
            <person name="Ma J."/>
        </authorList>
    </citation>
    <scope>NUCLEOTIDE SEQUENCE [LARGE SCALE GENOMIC DNA]</scope>
    <source>
        <strain evidence="25">CGMCC 1.15341</strain>
    </source>
</reference>
<dbReference type="RefSeq" id="WP_188747049.1">
    <property type="nucleotide sequence ID" value="NZ_BMIJ01000003.1"/>
</dbReference>
<dbReference type="InterPro" id="IPR004101">
    <property type="entry name" value="Mur_ligase_C"/>
</dbReference>
<proteinExistence type="inferred from homology"/>
<evidence type="ECO:0000256" key="7">
    <source>
        <dbReference type="ARBA" id="ARBA00019357"/>
    </source>
</evidence>
<evidence type="ECO:0000256" key="3">
    <source>
        <dbReference type="ARBA" id="ARBA00005150"/>
    </source>
</evidence>
<name>A0ABQ1K8V6_9GAMM</name>
<evidence type="ECO:0000256" key="17">
    <source>
        <dbReference type="ARBA" id="ARBA00047493"/>
    </source>
</evidence>
<evidence type="ECO:0000256" key="1">
    <source>
        <dbReference type="ARBA" id="ARBA00002714"/>
    </source>
</evidence>
<dbReference type="InterPro" id="IPR018109">
    <property type="entry name" value="Folylpolyglutamate_synth_CS"/>
</dbReference>
<dbReference type="InterPro" id="IPR001645">
    <property type="entry name" value="Folylpolyglutamate_synth"/>
</dbReference>
<evidence type="ECO:0000256" key="18">
    <source>
        <dbReference type="ARBA" id="ARBA00047808"/>
    </source>
</evidence>
<evidence type="ECO:0000256" key="8">
    <source>
        <dbReference type="ARBA" id="ARBA00022598"/>
    </source>
</evidence>
<comment type="pathway">
    <text evidence="3">Cofactor biosynthesis; tetrahydrofolylpolyglutamate biosynthesis.</text>
</comment>
<evidence type="ECO:0000256" key="4">
    <source>
        <dbReference type="ARBA" id="ARBA00008276"/>
    </source>
</evidence>
<dbReference type="Proteomes" id="UP000629025">
    <property type="component" value="Unassembled WGS sequence"/>
</dbReference>
<comment type="catalytic activity">
    <reaction evidence="18">
        <text>10-formyltetrahydrofolyl-(gamma-L-Glu)(n) + L-glutamate + ATP = 10-formyltetrahydrofolyl-(gamma-L-Glu)(n+1) + ADP + phosphate + H(+)</text>
        <dbReference type="Rhea" id="RHEA:51904"/>
        <dbReference type="Rhea" id="RHEA-COMP:13088"/>
        <dbReference type="Rhea" id="RHEA-COMP:14300"/>
        <dbReference type="ChEBI" id="CHEBI:15378"/>
        <dbReference type="ChEBI" id="CHEBI:29985"/>
        <dbReference type="ChEBI" id="CHEBI:30616"/>
        <dbReference type="ChEBI" id="CHEBI:43474"/>
        <dbReference type="ChEBI" id="CHEBI:134413"/>
        <dbReference type="ChEBI" id="CHEBI:456216"/>
        <dbReference type="EC" id="6.3.2.17"/>
    </reaction>
</comment>
<evidence type="ECO:0000256" key="21">
    <source>
        <dbReference type="PIRNR" id="PIRNR001563"/>
    </source>
</evidence>
<protein>
    <recommendedName>
        <fullName evidence="7">Dihydrofolate synthase/folylpolyglutamate synthase</fullName>
        <ecNumber evidence="5">6.3.2.12</ecNumber>
        <ecNumber evidence="6">6.3.2.17</ecNumber>
    </recommendedName>
    <alternativeName>
        <fullName evidence="16">Folylpoly-gamma-glutamate synthetase-dihydrofolate synthetase</fullName>
    </alternativeName>
    <alternativeName>
        <fullName evidence="14">Folylpolyglutamate synthetase</fullName>
    </alternativeName>
    <alternativeName>
        <fullName evidence="15">Tetrahydrofolylpolyglutamate synthase</fullName>
    </alternativeName>
</protein>
<comment type="catalytic activity">
    <reaction evidence="17">
        <text>(6S)-5,6,7,8-tetrahydrofolyl-(gamma-L-Glu)(n) + L-glutamate + ATP = (6S)-5,6,7,8-tetrahydrofolyl-(gamma-L-Glu)(n+1) + ADP + phosphate + H(+)</text>
        <dbReference type="Rhea" id="RHEA:10580"/>
        <dbReference type="Rhea" id="RHEA-COMP:14738"/>
        <dbReference type="Rhea" id="RHEA-COMP:14740"/>
        <dbReference type="ChEBI" id="CHEBI:15378"/>
        <dbReference type="ChEBI" id="CHEBI:29985"/>
        <dbReference type="ChEBI" id="CHEBI:30616"/>
        <dbReference type="ChEBI" id="CHEBI:43474"/>
        <dbReference type="ChEBI" id="CHEBI:141005"/>
        <dbReference type="ChEBI" id="CHEBI:456216"/>
        <dbReference type="EC" id="6.3.2.17"/>
    </reaction>
</comment>
<evidence type="ECO:0000313" key="24">
    <source>
        <dbReference type="EMBL" id="GGB90467.1"/>
    </source>
</evidence>
<dbReference type="EMBL" id="BMIJ01000003">
    <property type="protein sequence ID" value="GGB90467.1"/>
    <property type="molecule type" value="Genomic_DNA"/>
</dbReference>
<evidence type="ECO:0000256" key="11">
    <source>
        <dbReference type="ARBA" id="ARBA00022840"/>
    </source>
</evidence>
<dbReference type="InterPro" id="IPR036565">
    <property type="entry name" value="Mur-like_cat_sf"/>
</dbReference>
<accession>A0ABQ1K8V6</accession>
<evidence type="ECO:0000256" key="10">
    <source>
        <dbReference type="ARBA" id="ARBA00022741"/>
    </source>
</evidence>
<keyword evidence="11 21" id="KW-0067">ATP-binding</keyword>
<evidence type="ECO:0000256" key="14">
    <source>
        <dbReference type="ARBA" id="ARBA00030048"/>
    </source>
</evidence>
<dbReference type="PIRSF" id="PIRSF001563">
    <property type="entry name" value="Folylpolyglu_synth"/>
    <property type="match status" value="1"/>
</dbReference>
<evidence type="ECO:0000259" key="23">
    <source>
        <dbReference type="Pfam" id="PF08245"/>
    </source>
</evidence>
<dbReference type="Gene3D" id="3.40.1190.10">
    <property type="entry name" value="Mur-like, catalytic domain"/>
    <property type="match status" value="1"/>
</dbReference>
<keyword evidence="13" id="KW-0289">Folate biosynthesis</keyword>
<dbReference type="NCBIfam" id="TIGR01499">
    <property type="entry name" value="folC"/>
    <property type="match status" value="1"/>
</dbReference>
<dbReference type="EC" id="6.3.2.17" evidence="6"/>
<comment type="caution">
    <text evidence="24">The sequence shown here is derived from an EMBL/GenBank/DDBJ whole genome shotgun (WGS) entry which is preliminary data.</text>
</comment>
<dbReference type="PROSITE" id="PS01011">
    <property type="entry name" value="FOLYLPOLYGLU_SYNT_1"/>
    <property type="match status" value="1"/>
</dbReference>
<comment type="pathway">
    <text evidence="2">Cofactor biosynthesis; tetrahydrofolate biosynthesis; 7,8-dihydrofolate from 2-amino-4-hydroxy-6-hydroxymethyl-7,8-dihydropteridine diphosphate and 4-aminobenzoate: step 2/2.</text>
</comment>
<dbReference type="InterPro" id="IPR036615">
    <property type="entry name" value="Mur_ligase_C_dom_sf"/>
</dbReference>
<evidence type="ECO:0000256" key="20">
    <source>
        <dbReference type="ARBA" id="ARBA00049161"/>
    </source>
</evidence>
<organism evidence="24 25">
    <name type="scientific">Marinobacterium zhoushanense</name>
    <dbReference type="NCBI Taxonomy" id="1679163"/>
    <lineage>
        <taxon>Bacteria</taxon>
        <taxon>Pseudomonadati</taxon>
        <taxon>Pseudomonadota</taxon>
        <taxon>Gammaproteobacteria</taxon>
        <taxon>Oceanospirillales</taxon>
        <taxon>Oceanospirillaceae</taxon>
        <taxon>Marinobacterium</taxon>
    </lineage>
</organism>
<evidence type="ECO:0000256" key="5">
    <source>
        <dbReference type="ARBA" id="ARBA00013023"/>
    </source>
</evidence>
<keyword evidence="12" id="KW-0460">Magnesium</keyword>
<feature type="domain" description="Mur ligase C-terminal" evidence="22">
    <location>
        <begin position="289"/>
        <end position="411"/>
    </location>
</feature>
<evidence type="ECO:0000256" key="9">
    <source>
        <dbReference type="ARBA" id="ARBA00022723"/>
    </source>
</evidence>
<dbReference type="PANTHER" id="PTHR11136:SF0">
    <property type="entry name" value="DIHYDROFOLATE SYNTHETASE-RELATED"/>
    <property type="match status" value="1"/>
</dbReference>
<gene>
    <name evidence="24" type="primary">folC</name>
    <name evidence="24" type="ORF">GCM10011352_15620</name>
</gene>
<evidence type="ECO:0000256" key="13">
    <source>
        <dbReference type="ARBA" id="ARBA00022909"/>
    </source>
</evidence>
<comment type="catalytic activity">
    <reaction evidence="19">
        <text>(6R)-5,10-methylenetetrahydrofolyl-(gamma-L-Glu)(n) + L-glutamate + ATP = (6R)-5,10-methylenetetrahydrofolyl-(gamma-L-Glu)(n+1) + ADP + phosphate + H(+)</text>
        <dbReference type="Rhea" id="RHEA:51912"/>
        <dbReference type="Rhea" id="RHEA-COMP:13257"/>
        <dbReference type="Rhea" id="RHEA-COMP:13258"/>
        <dbReference type="ChEBI" id="CHEBI:15378"/>
        <dbReference type="ChEBI" id="CHEBI:29985"/>
        <dbReference type="ChEBI" id="CHEBI:30616"/>
        <dbReference type="ChEBI" id="CHEBI:43474"/>
        <dbReference type="ChEBI" id="CHEBI:136572"/>
        <dbReference type="ChEBI" id="CHEBI:456216"/>
        <dbReference type="EC" id="6.3.2.17"/>
    </reaction>
</comment>
<keyword evidence="9" id="KW-0479">Metal-binding</keyword>
<keyword evidence="8 21" id="KW-0436">Ligase</keyword>
<evidence type="ECO:0000256" key="19">
    <source>
        <dbReference type="ARBA" id="ARBA00049035"/>
    </source>
</evidence>
<comment type="similarity">
    <text evidence="4 21">Belongs to the folylpolyglutamate synthase family.</text>
</comment>
<comment type="catalytic activity">
    <reaction evidence="20">
        <text>7,8-dihydropteroate + L-glutamate + ATP = 7,8-dihydrofolate + ADP + phosphate + H(+)</text>
        <dbReference type="Rhea" id="RHEA:23584"/>
        <dbReference type="ChEBI" id="CHEBI:15378"/>
        <dbReference type="ChEBI" id="CHEBI:17839"/>
        <dbReference type="ChEBI" id="CHEBI:29985"/>
        <dbReference type="ChEBI" id="CHEBI:30616"/>
        <dbReference type="ChEBI" id="CHEBI:43474"/>
        <dbReference type="ChEBI" id="CHEBI:57451"/>
        <dbReference type="ChEBI" id="CHEBI:456216"/>
        <dbReference type="EC" id="6.3.2.12"/>
    </reaction>
</comment>
<dbReference type="NCBIfam" id="NF008101">
    <property type="entry name" value="PRK10846.1"/>
    <property type="match status" value="1"/>
</dbReference>
<dbReference type="InterPro" id="IPR013221">
    <property type="entry name" value="Mur_ligase_cen"/>
</dbReference>
<evidence type="ECO:0000256" key="16">
    <source>
        <dbReference type="ARBA" id="ARBA00032510"/>
    </source>
</evidence>
<dbReference type="Pfam" id="PF08245">
    <property type="entry name" value="Mur_ligase_M"/>
    <property type="match status" value="1"/>
</dbReference>